<keyword evidence="1" id="KW-0472">Membrane</keyword>
<evidence type="ECO:0008006" key="4">
    <source>
        <dbReference type="Google" id="ProtNLM"/>
    </source>
</evidence>
<name>A0A0D5LS89_MAREN</name>
<evidence type="ECO:0000256" key="1">
    <source>
        <dbReference type="SAM" id="Phobius"/>
    </source>
</evidence>
<reference evidence="2 3" key="1">
    <citation type="journal article" date="2015" name="Genome Announc.">
        <title>Complete genome sequence of Martelella endophytica YC6887, which has antifungal activity associated with a halophyte.</title>
        <authorList>
            <person name="Khan A."/>
            <person name="Khan H."/>
            <person name="Chung E.J."/>
            <person name="Hossain M.T."/>
            <person name="Chung Y.R."/>
        </authorList>
    </citation>
    <scope>NUCLEOTIDE SEQUENCE [LARGE SCALE GENOMIC DNA]</scope>
    <source>
        <strain evidence="2">YC6887</strain>
    </source>
</reference>
<dbReference type="Pfam" id="PF15956">
    <property type="entry name" value="DUF4760"/>
    <property type="match status" value="1"/>
</dbReference>
<evidence type="ECO:0000313" key="3">
    <source>
        <dbReference type="Proteomes" id="UP000032611"/>
    </source>
</evidence>
<organism evidence="2 3">
    <name type="scientific">Martelella endophytica</name>
    <dbReference type="NCBI Taxonomy" id="1486262"/>
    <lineage>
        <taxon>Bacteria</taxon>
        <taxon>Pseudomonadati</taxon>
        <taxon>Pseudomonadota</taxon>
        <taxon>Alphaproteobacteria</taxon>
        <taxon>Hyphomicrobiales</taxon>
        <taxon>Aurantimonadaceae</taxon>
        <taxon>Martelella</taxon>
    </lineage>
</organism>
<keyword evidence="1" id="KW-0812">Transmembrane</keyword>
<dbReference type="OrthoDB" id="8392035at2"/>
<dbReference type="EMBL" id="CP010803">
    <property type="protein sequence ID" value="AJY46830.1"/>
    <property type="molecule type" value="Genomic_DNA"/>
</dbReference>
<dbReference type="Proteomes" id="UP000032611">
    <property type="component" value="Chromosome"/>
</dbReference>
<dbReference type="PATRIC" id="fig|1486262.3.peg.3300"/>
<dbReference type="HOGENOM" id="CLU_1480364_0_0_5"/>
<accession>A0A0D5LS89</accession>
<gene>
    <name evidence="2" type="ORF">TM49_15975</name>
</gene>
<dbReference type="STRING" id="1486262.TM49_15975"/>
<proteinExistence type="predicted"/>
<evidence type="ECO:0000313" key="2">
    <source>
        <dbReference type="EMBL" id="AJY46830.1"/>
    </source>
</evidence>
<sequence length="182" mass="20615">MENNERLLGIAHWRWSLLSNVITVLGALSVVFAVYQYSATIEANRAEKTLEMIVEWRDAGYRADFLSLRQSLMTTIEEMSADGRSAERRRDDIVSRSLARDGVDSAFDNVIYYFNLLGLCVEANLCSDETARVFFDDTLENFLQFFGPEIIARRDALPGYGEGVDCLARAFRLEGFRRASCG</sequence>
<dbReference type="KEGG" id="mey:TM49_15975"/>
<dbReference type="RefSeq" id="WP_045682728.1">
    <property type="nucleotide sequence ID" value="NZ_CP010803.1"/>
</dbReference>
<dbReference type="AlphaFoldDB" id="A0A0D5LS89"/>
<keyword evidence="3" id="KW-1185">Reference proteome</keyword>
<dbReference type="InterPro" id="IPR031876">
    <property type="entry name" value="DUF4760"/>
</dbReference>
<feature type="transmembrane region" description="Helical" evidence="1">
    <location>
        <begin position="12"/>
        <end position="35"/>
    </location>
</feature>
<protein>
    <recommendedName>
        <fullName evidence="4">DUF4760 domain-containing protein</fullName>
    </recommendedName>
</protein>
<keyword evidence="1" id="KW-1133">Transmembrane helix</keyword>